<name>A0A4Z2H816_9TELE</name>
<protein>
    <submittedName>
        <fullName evidence="1">Uncharacterized protein</fullName>
    </submittedName>
</protein>
<keyword evidence="2" id="KW-1185">Reference proteome</keyword>
<sequence>MSSSTALAEEEISSLQLLKLDIEFNGIPVTAARWPRASNAASRHWLLFLRASVTIDVISDSQPWMGVDNLRLTYTVFLHRLK</sequence>
<dbReference type="Proteomes" id="UP000314294">
    <property type="component" value="Unassembled WGS sequence"/>
</dbReference>
<comment type="caution">
    <text evidence="1">The sequence shown here is derived from an EMBL/GenBank/DDBJ whole genome shotgun (WGS) entry which is preliminary data.</text>
</comment>
<dbReference type="AlphaFoldDB" id="A0A4Z2H816"/>
<proteinExistence type="predicted"/>
<evidence type="ECO:0000313" key="1">
    <source>
        <dbReference type="EMBL" id="TNN62057.1"/>
    </source>
</evidence>
<accession>A0A4Z2H816</accession>
<dbReference type="EMBL" id="SRLO01000302">
    <property type="protein sequence ID" value="TNN62057.1"/>
    <property type="molecule type" value="Genomic_DNA"/>
</dbReference>
<gene>
    <name evidence="1" type="ORF">EYF80_027728</name>
</gene>
<evidence type="ECO:0000313" key="2">
    <source>
        <dbReference type="Proteomes" id="UP000314294"/>
    </source>
</evidence>
<reference evidence="1 2" key="1">
    <citation type="submission" date="2019-03" db="EMBL/GenBank/DDBJ databases">
        <title>First draft genome of Liparis tanakae, snailfish: a comprehensive survey of snailfish specific genes.</title>
        <authorList>
            <person name="Kim W."/>
            <person name="Song I."/>
            <person name="Jeong J.-H."/>
            <person name="Kim D."/>
            <person name="Kim S."/>
            <person name="Ryu S."/>
            <person name="Song J.Y."/>
            <person name="Lee S.K."/>
        </authorList>
    </citation>
    <scope>NUCLEOTIDE SEQUENCE [LARGE SCALE GENOMIC DNA]</scope>
    <source>
        <tissue evidence="1">Muscle</tissue>
    </source>
</reference>
<organism evidence="1 2">
    <name type="scientific">Liparis tanakae</name>
    <name type="common">Tanaka's snailfish</name>
    <dbReference type="NCBI Taxonomy" id="230148"/>
    <lineage>
        <taxon>Eukaryota</taxon>
        <taxon>Metazoa</taxon>
        <taxon>Chordata</taxon>
        <taxon>Craniata</taxon>
        <taxon>Vertebrata</taxon>
        <taxon>Euteleostomi</taxon>
        <taxon>Actinopterygii</taxon>
        <taxon>Neopterygii</taxon>
        <taxon>Teleostei</taxon>
        <taxon>Neoteleostei</taxon>
        <taxon>Acanthomorphata</taxon>
        <taxon>Eupercaria</taxon>
        <taxon>Perciformes</taxon>
        <taxon>Cottioidei</taxon>
        <taxon>Cottales</taxon>
        <taxon>Liparidae</taxon>
        <taxon>Liparis</taxon>
    </lineage>
</organism>